<evidence type="ECO:0000313" key="4">
    <source>
        <dbReference type="Proteomes" id="UP000821837"/>
    </source>
</evidence>
<comment type="caution">
    <text evidence="3">The sequence shown here is derived from an EMBL/GenBank/DDBJ whole genome shotgun (WGS) entry which is preliminary data.</text>
</comment>
<dbReference type="InterPro" id="IPR042089">
    <property type="entry name" value="Peptidase_M13_dom_2"/>
</dbReference>
<keyword evidence="2" id="KW-0812">Transmembrane</keyword>
<dbReference type="SUPFAM" id="SSF55486">
    <property type="entry name" value="Metalloproteases ('zincins'), catalytic domain"/>
    <property type="match status" value="1"/>
</dbReference>
<keyword evidence="2" id="KW-0472">Membrane</keyword>
<organism evidence="3 4">
    <name type="scientific">Rhipicephalus sanguineus</name>
    <name type="common">Brown dog tick</name>
    <name type="synonym">Ixodes sanguineus</name>
    <dbReference type="NCBI Taxonomy" id="34632"/>
    <lineage>
        <taxon>Eukaryota</taxon>
        <taxon>Metazoa</taxon>
        <taxon>Ecdysozoa</taxon>
        <taxon>Arthropoda</taxon>
        <taxon>Chelicerata</taxon>
        <taxon>Arachnida</taxon>
        <taxon>Acari</taxon>
        <taxon>Parasitiformes</taxon>
        <taxon>Ixodida</taxon>
        <taxon>Ixodoidea</taxon>
        <taxon>Ixodidae</taxon>
        <taxon>Rhipicephalinae</taxon>
        <taxon>Rhipicephalus</taxon>
        <taxon>Rhipicephalus</taxon>
    </lineage>
</organism>
<dbReference type="AlphaFoldDB" id="A0A9D4PP98"/>
<feature type="transmembrane region" description="Helical" evidence="2">
    <location>
        <begin position="6"/>
        <end position="29"/>
    </location>
</feature>
<reference evidence="3" key="1">
    <citation type="journal article" date="2020" name="Cell">
        <title>Large-Scale Comparative Analyses of Tick Genomes Elucidate Their Genetic Diversity and Vector Capacities.</title>
        <authorList>
            <consortium name="Tick Genome and Microbiome Consortium (TIGMIC)"/>
            <person name="Jia N."/>
            <person name="Wang J."/>
            <person name="Shi W."/>
            <person name="Du L."/>
            <person name="Sun Y."/>
            <person name="Zhan W."/>
            <person name="Jiang J.F."/>
            <person name="Wang Q."/>
            <person name="Zhang B."/>
            <person name="Ji P."/>
            <person name="Bell-Sakyi L."/>
            <person name="Cui X.M."/>
            <person name="Yuan T.T."/>
            <person name="Jiang B.G."/>
            <person name="Yang W.F."/>
            <person name="Lam T.T."/>
            <person name="Chang Q.C."/>
            <person name="Ding S.J."/>
            <person name="Wang X.J."/>
            <person name="Zhu J.G."/>
            <person name="Ruan X.D."/>
            <person name="Zhao L."/>
            <person name="Wei J.T."/>
            <person name="Ye R.Z."/>
            <person name="Que T.C."/>
            <person name="Du C.H."/>
            <person name="Zhou Y.H."/>
            <person name="Cheng J.X."/>
            <person name="Dai P.F."/>
            <person name="Guo W.B."/>
            <person name="Han X.H."/>
            <person name="Huang E.J."/>
            <person name="Li L.F."/>
            <person name="Wei W."/>
            <person name="Gao Y.C."/>
            <person name="Liu J.Z."/>
            <person name="Shao H.Z."/>
            <person name="Wang X."/>
            <person name="Wang C.C."/>
            <person name="Yang T.C."/>
            <person name="Huo Q.B."/>
            <person name="Li W."/>
            <person name="Chen H.Y."/>
            <person name="Chen S.E."/>
            <person name="Zhou L.G."/>
            <person name="Ni X.B."/>
            <person name="Tian J.H."/>
            <person name="Sheng Y."/>
            <person name="Liu T."/>
            <person name="Pan Y.S."/>
            <person name="Xia L.Y."/>
            <person name="Li J."/>
            <person name="Zhao F."/>
            <person name="Cao W.C."/>
        </authorList>
    </citation>
    <scope>NUCLEOTIDE SEQUENCE</scope>
    <source>
        <strain evidence="3">Rsan-2018</strain>
    </source>
</reference>
<dbReference type="Proteomes" id="UP000821837">
    <property type="component" value="Chromosome 6"/>
</dbReference>
<dbReference type="Gene3D" id="1.10.1380.10">
    <property type="entry name" value="Neutral endopeptidase , domain2"/>
    <property type="match status" value="1"/>
</dbReference>
<evidence type="ECO:0000313" key="3">
    <source>
        <dbReference type="EMBL" id="KAH7948145.1"/>
    </source>
</evidence>
<keyword evidence="4" id="KW-1185">Reference proteome</keyword>
<keyword evidence="2" id="KW-1133">Transmembrane helix</keyword>
<evidence type="ECO:0000256" key="2">
    <source>
        <dbReference type="SAM" id="Phobius"/>
    </source>
</evidence>
<name>A0A9D4PP98_RHISA</name>
<gene>
    <name evidence="3" type="ORF">HPB52_018771</name>
</gene>
<proteinExistence type="predicted"/>
<dbReference type="EMBL" id="JABSTV010001252">
    <property type="protein sequence ID" value="KAH7948145.1"/>
    <property type="molecule type" value="Genomic_DNA"/>
</dbReference>
<feature type="region of interest" description="Disordered" evidence="1">
    <location>
        <begin position="246"/>
        <end position="266"/>
    </location>
</feature>
<accession>A0A9D4PP98</accession>
<reference evidence="3" key="2">
    <citation type="submission" date="2021-09" db="EMBL/GenBank/DDBJ databases">
        <authorList>
            <person name="Jia N."/>
            <person name="Wang J."/>
            <person name="Shi W."/>
            <person name="Du L."/>
            <person name="Sun Y."/>
            <person name="Zhan W."/>
            <person name="Jiang J."/>
            <person name="Wang Q."/>
            <person name="Zhang B."/>
            <person name="Ji P."/>
            <person name="Sakyi L.B."/>
            <person name="Cui X."/>
            <person name="Yuan T."/>
            <person name="Jiang B."/>
            <person name="Yang W."/>
            <person name="Lam T.T.-Y."/>
            <person name="Chang Q."/>
            <person name="Ding S."/>
            <person name="Wang X."/>
            <person name="Zhu J."/>
            <person name="Ruan X."/>
            <person name="Zhao L."/>
            <person name="Wei J."/>
            <person name="Que T."/>
            <person name="Du C."/>
            <person name="Cheng J."/>
            <person name="Dai P."/>
            <person name="Han X."/>
            <person name="Huang E."/>
            <person name="Gao Y."/>
            <person name="Liu J."/>
            <person name="Shao H."/>
            <person name="Ye R."/>
            <person name="Li L."/>
            <person name="Wei W."/>
            <person name="Wang X."/>
            <person name="Wang C."/>
            <person name="Huo Q."/>
            <person name="Li W."/>
            <person name="Guo W."/>
            <person name="Chen H."/>
            <person name="Chen S."/>
            <person name="Zhou L."/>
            <person name="Zhou L."/>
            <person name="Ni X."/>
            <person name="Tian J."/>
            <person name="Zhou Y."/>
            <person name="Sheng Y."/>
            <person name="Liu T."/>
            <person name="Pan Y."/>
            <person name="Xia L."/>
            <person name="Li J."/>
            <person name="Zhao F."/>
            <person name="Cao W."/>
        </authorList>
    </citation>
    <scope>NUCLEOTIDE SEQUENCE</scope>
    <source>
        <strain evidence="3">Rsan-2018</strain>
        <tissue evidence="3">Larvae</tissue>
    </source>
</reference>
<feature type="region of interest" description="Disordered" evidence="1">
    <location>
        <begin position="213"/>
        <end position="234"/>
    </location>
</feature>
<sequence length="266" mass="30081">MKRHNWKLMAGGLAAVVLVAAVAGFFVLLKRKSTAEQKVAVCELEGCFLHGLTVSRAIDQSVDSCVDVYKYTVIQVMERDDKHVTAAQTFYQSCINAAKLKEKNLKVFLDFKRDLVLLWPEKQPTDSLHPLDMMLNLAIRWDMNFLFDVGAIYSYGRPALLISRSHLGIGWKARIDDLWSEKEYRKIVRSLFELMGIRSTDVGANAEELWRRGQDPRRQASLAPGRRQSGMVRGERLRQQDAAGALGHVDGHARQSGRPVQLDTEL</sequence>
<evidence type="ECO:0000256" key="1">
    <source>
        <dbReference type="SAM" id="MobiDB-lite"/>
    </source>
</evidence>
<protein>
    <submittedName>
        <fullName evidence="3">Uncharacterized protein</fullName>
    </submittedName>
</protein>
<dbReference type="VEuPathDB" id="VectorBase:RSAN_042378"/>